<feature type="domain" description="Ribosome maturation factor RimP C-terminal" evidence="2">
    <location>
        <begin position="15"/>
        <end position="78"/>
    </location>
</feature>
<dbReference type="InterPro" id="IPR028998">
    <property type="entry name" value="RimP_C"/>
</dbReference>
<accession>A0ABU2J4S0</accession>
<organism evidence="3 4">
    <name type="scientific">Jatrophihabitans lederbergiae</name>
    <dbReference type="NCBI Taxonomy" id="3075547"/>
    <lineage>
        <taxon>Bacteria</taxon>
        <taxon>Bacillati</taxon>
        <taxon>Actinomycetota</taxon>
        <taxon>Actinomycetes</taxon>
        <taxon>Jatrophihabitantales</taxon>
        <taxon>Jatrophihabitantaceae</taxon>
        <taxon>Jatrophihabitans</taxon>
    </lineage>
</organism>
<dbReference type="SUPFAM" id="SSF74942">
    <property type="entry name" value="YhbC-like, C-terminal domain"/>
    <property type="match status" value="1"/>
</dbReference>
<feature type="region of interest" description="Disordered" evidence="1">
    <location>
        <begin position="78"/>
        <end position="147"/>
    </location>
</feature>
<gene>
    <name evidence="3" type="ORF">RM423_01090</name>
</gene>
<dbReference type="InterPro" id="IPR036847">
    <property type="entry name" value="RimP_C_sf"/>
</dbReference>
<dbReference type="PANTHER" id="PTHR33867:SF1">
    <property type="entry name" value="RIBOSOME MATURATION FACTOR RIMP"/>
    <property type="match status" value="1"/>
</dbReference>
<dbReference type="RefSeq" id="WP_311421141.1">
    <property type="nucleotide sequence ID" value="NZ_JAVREH010000001.1"/>
</dbReference>
<keyword evidence="4" id="KW-1185">Reference proteome</keyword>
<dbReference type="CDD" id="cd01734">
    <property type="entry name" value="YlxS_C"/>
    <property type="match status" value="1"/>
</dbReference>
<dbReference type="Pfam" id="PF17384">
    <property type="entry name" value="DUF150_C"/>
    <property type="match status" value="1"/>
</dbReference>
<reference evidence="4" key="1">
    <citation type="submission" date="2023-07" db="EMBL/GenBank/DDBJ databases">
        <title>30 novel species of actinomycetes from the DSMZ collection.</title>
        <authorList>
            <person name="Nouioui I."/>
        </authorList>
    </citation>
    <scope>NUCLEOTIDE SEQUENCE [LARGE SCALE GENOMIC DNA]</scope>
    <source>
        <strain evidence="4">DSM 44399</strain>
    </source>
</reference>
<dbReference type="PANTHER" id="PTHR33867">
    <property type="entry name" value="RIBOSOME MATURATION FACTOR RIMP"/>
    <property type="match status" value="1"/>
</dbReference>
<dbReference type="EMBL" id="JAVREH010000001">
    <property type="protein sequence ID" value="MDT0259983.1"/>
    <property type="molecule type" value="Genomic_DNA"/>
</dbReference>
<evidence type="ECO:0000256" key="1">
    <source>
        <dbReference type="SAM" id="MobiDB-lite"/>
    </source>
</evidence>
<name>A0ABU2J4S0_9ACTN</name>
<evidence type="ECO:0000313" key="3">
    <source>
        <dbReference type="EMBL" id="MDT0259983.1"/>
    </source>
</evidence>
<evidence type="ECO:0000313" key="4">
    <source>
        <dbReference type="Proteomes" id="UP001183176"/>
    </source>
</evidence>
<protein>
    <recommendedName>
        <fullName evidence="2">Ribosome maturation factor RimP C-terminal domain-containing protein</fullName>
    </recommendedName>
</protein>
<dbReference type="Proteomes" id="UP001183176">
    <property type="component" value="Unassembled WGS sequence"/>
</dbReference>
<comment type="caution">
    <text evidence="3">The sequence shown here is derived from an EMBL/GenBank/DDBJ whole genome shotgun (WGS) entry which is preliminary data.</text>
</comment>
<sequence>MLEVSSPGVDRPLIEPRHWRRAAGRLVEFSVTERAGSHRVVTGRVKALEGSDLVVDVAGTEQRFALDTVGSGRVQVEFSRPGQSVDSDSELALDDSDSDGLDDDLDDDSDLNFDEDDEPRPVGGLSAASDAESADHSDAARARHKEA</sequence>
<proteinExistence type="predicted"/>
<feature type="compositionally biased region" description="Acidic residues" evidence="1">
    <location>
        <begin position="87"/>
        <end position="118"/>
    </location>
</feature>
<dbReference type="InterPro" id="IPR003728">
    <property type="entry name" value="Ribosome_maturation_RimP"/>
</dbReference>
<evidence type="ECO:0000259" key="2">
    <source>
        <dbReference type="Pfam" id="PF17384"/>
    </source>
</evidence>
<feature type="compositionally biased region" description="Basic and acidic residues" evidence="1">
    <location>
        <begin position="133"/>
        <end position="147"/>
    </location>
</feature>